<gene>
    <name evidence="2" type="ORF">L596_001465</name>
</gene>
<evidence type="ECO:0008006" key="4">
    <source>
        <dbReference type="Google" id="ProtNLM"/>
    </source>
</evidence>
<comment type="caution">
    <text evidence="2">The sequence shown here is derived from an EMBL/GenBank/DDBJ whole genome shotgun (WGS) entry which is preliminary data.</text>
</comment>
<dbReference type="EMBL" id="AZBU02000001">
    <property type="protein sequence ID" value="TMS33768.1"/>
    <property type="molecule type" value="Genomic_DNA"/>
</dbReference>
<feature type="compositionally biased region" description="Polar residues" evidence="1">
    <location>
        <begin position="55"/>
        <end position="82"/>
    </location>
</feature>
<dbReference type="Proteomes" id="UP000298663">
    <property type="component" value="Unassembled WGS sequence"/>
</dbReference>
<accession>A0A4U8UQC5</accession>
<dbReference type="AlphaFoldDB" id="A0A4U8UQC5"/>
<protein>
    <recommendedName>
        <fullName evidence="4">RanBD1 domain-containing protein</fullName>
    </recommendedName>
</protein>
<evidence type="ECO:0000256" key="1">
    <source>
        <dbReference type="SAM" id="MobiDB-lite"/>
    </source>
</evidence>
<feature type="region of interest" description="Disordered" evidence="1">
    <location>
        <begin position="52"/>
        <end position="82"/>
    </location>
</feature>
<name>A0A4U8UQC5_STECR</name>
<sequence>MSGLTNSKPVCMSPPRIFPRTPDSERFTFSVRFRETEMRDEFVSAFKAAAEQGSAPISSGSLTTGGIMSPSFGSRINPSLSK</sequence>
<proteinExistence type="predicted"/>
<reference evidence="2 3" key="1">
    <citation type="journal article" date="2015" name="Genome Biol.">
        <title>Comparative genomics of Steinernema reveals deeply conserved gene regulatory networks.</title>
        <authorList>
            <person name="Dillman A.R."/>
            <person name="Macchietto M."/>
            <person name="Porter C.F."/>
            <person name="Rogers A."/>
            <person name="Williams B."/>
            <person name="Antoshechkin I."/>
            <person name="Lee M.M."/>
            <person name="Goodwin Z."/>
            <person name="Lu X."/>
            <person name="Lewis E.E."/>
            <person name="Goodrich-Blair H."/>
            <person name="Stock S.P."/>
            <person name="Adams B.J."/>
            <person name="Sternberg P.W."/>
            <person name="Mortazavi A."/>
        </authorList>
    </citation>
    <scope>NUCLEOTIDE SEQUENCE [LARGE SCALE GENOMIC DNA]</scope>
    <source>
        <strain evidence="2 3">ALL</strain>
    </source>
</reference>
<reference evidence="2 3" key="2">
    <citation type="journal article" date="2019" name="G3 (Bethesda)">
        <title>Hybrid Assembly of the Genome of the Entomopathogenic Nematode Steinernema carpocapsae Identifies the X-Chromosome.</title>
        <authorList>
            <person name="Serra L."/>
            <person name="Macchietto M."/>
            <person name="Macias-Munoz A."/>
            <person name="McGill C.J."/>
            <person name="Rodriguez I.M."/>
            <person name="Rodriguez B."/>
            <person name="Murad R."/>
            <person name="Mortazavi A."/>
        </authorList>
    </citation>
    <scope>NUCLEOTIDE SEQUENCE [LARGE SCALE GENOMIC DNA]</scope>
    <source>
        <strain evidence="2 3">ALL</strain>
    </source>
</reference>
<organism evidence="2 3">
    <name type="scientific">Steinernema carpocapsae</name>
    <name type="common">Entomopathogenic nematode</name>
    <dbReference type="NCBI Taxonomy" id="34508"/>
    <lineage>
        <taxon>Eukaryota</taxon>
        <taxon>Metazoa</taxon>
        <taxon>Ecdysozoa</taxon>
        <taxon>Nematoda</taxon>
        <taxon>Chromadorea</taxon>
        <taxon>Rhabditida</taxon>
        <taxon>Tylenchina</taxon>
        <taxon>Panagrolaimomorpha</taxon>
        <taxon>Strongyloidoidea</taxon>
        <taxon>Steinernematidae</taxon>
        <taxon>Steinernema</taxon>
    </lineage>
</organism>
<evidence type="ECO:0000313" key="2">
    <source>
        <dbReference type="EMBL" id="TMS33768.1"/>
    </source>
</evidence>
<keyword evidence="3" id="KW-1185">Reference proteome</keyword>
<evidence type="ECO:0000313" key="3">
    <source>
        <dbReference type="Proteomes" id="UP000298663"/>
    </source>
</evidence>